<gene>
    <name evidence="3" type="primary">LOC128202340</name>
</gene>
<dbReference type="RefSeq" id="XP_052758283.1">
    <property type="nucleotide sequence ID" value="XM_052902323.1"/>
</dbReference>
<reference evidence="3" key="1">
    <citation type="submission" date="2025-08" db="UniProtKB">
        <authorList>
            <consortium name="RefSeq"/>
        </authorList>
    </citation>
    <scope>IDENTIFICATION</scope>
    <source>
        <tissue evidence="3">Whole larvae</tissue>
    </source>
</reference>
<feature type="transmembrane region" description="Helical" evidence="1">
    <location>
        <begin position="282"/>
        <end position="302"/>
    </location>
</feature>
<evidence type="ECO:0000313" key="3">
    <source>
        <dbReference type="RefSeq" id="XP_052758283.1"/>
    </source>
</evidence>
<dbReference type="GeneID" id="128202340"/>
<keyword evidence="1" id="KW-1133">Transmembrane helix</keyword>
<sequence>MKTDKNMHSKSIEYLSKDIIDEDLLRSFEPIRRLQFIMGSCRVDGRHRFVTAPTLYQRLYSILLLILVLLVNFKLISIIYSIFHNYQALVFTILFETSHYSNLMVYFAMHLRVINRILKNYLKEEFKEDIIDLTVPFSSGYYVKVLFEQIEMKNYDLKSFDVYAYLKKLLSVFSHYQKMYMFQCVKFVVCGVSSFQFILLLVQNNVSVFIQPTIHTSTILVLCLRCELFLNELKLSKQLSISVMSYHMYGPIREKAKKIYKILDETPPTFMVYDMWEMNARLLIQFGKILTGLYVTLLQFAFL</sequence>
<evidence type="ECO:0000256" key="1">
    <source>
        <dbReference type="SAM" id="Phobius"/>
    </source>
</evidence>
<name>A0ABM3N3W4_GALME</name>
<organism evidence="2 3">
    <name type="scientific">Galleria mellonella</name>
    <name type="common">Greater wax moth</name>
    <dbReference type="NCBI Taxonomy" id="7137"/>
    <lineage>
        <taxon>Eukaryota</taxon>
        <taxon>Metazoa</taxon>
        <taxon>Ecdysozoa</taxon>
        <taxon>Arthropoda</taxon>
        <taxon>Hexapoda</taxon>
        <taxon>Insecta</taxon>
        <taxon>Pterygota</taxon>
        <taxon>Neoptera</taxon>
        <taxon>Endopterygota</taxon>
        <taxon>Lepidoptera</taxon>
        <taxon>Glossata</taxon>
        <taxon>Ditrysia</taxon>
        <taxon>Pyraloidea</taxon>
        <taxon>Pyralidae</taxon>
        <taxon>Galleriinae</taxon>
        <taxon>Galleria</taxon>
    </lineage>
</organism>
<keyword evidence="1" id="KW-0812">Transmembrane</keyword>
<dbReference type="Proteomes" id="UP001652740">
    <property type="component" value="Unplaced"/>
</dbReference>
<evidence type="ECO:0000313" key="2">
    <source>
        <dbReference type="Proteomes" id="UP001652740"/>
    </source>
</evidence>
<keyword evidence="1" id="KW-0472">Membrane</keyword>
<keyword evidence="2" id="KW-1185">Reference proteome</keyword>
<feature type="transmembrane region" description="Helical" evidence="1">
    <location>
        <begin position="62"/>
        <end position="83"/>
    </location>
</feature>
<protein>
    <submittedName>
        <fullName evidence="3">Uncharacterized protein LOC128202340</fullName>
    </submittedName>
</protein>
<accession>A0ABM3N3W4</accession>
<feature type="transmembrane region" description="Helical" evidence="1">
    <location>
        <begin position="184"/>
        <end position="202"/>
    </location>
</feature>
<proteinExistence type="predicted"/>